<gene>
    <name evidence="3" type="ORF">ACFSUS_10715</name>
</gene>
<keyword evidence="4" id="KW-1185">Reference proteome</keyword>
<evidence type="ECO:0008006" key="5">
    <source>
        <dbReference type="Google" id="ProtNLM"/>
    </source>
</evidence>
<comment type="caution">
    <text evidence="3">The sequence shown here is derived from an EMBL/GenBank/DDBJ whole genome shotgun (WGS) entry which is preliminary data.</text>
</comment>
<keyword evidence="2" id="KW-0812">Transmembrane</keyword>
<dbReference type="RefSeq" id="WP_381522352.1">
    <property type="nucleotide sequence ID" value="NZ_JBHULN010000005.1"/>
</dbReference>
<evidence type="ECO:0000256" key="1">
    <source>
        <dbReference type="SAM" id="Coils"/>
    </source>
</evidence>
<dbReference type="EMBL" id="JBHULN010000005">
    <property type="protein sequence ID" value="MFD2571108.1"/>
    <property type="molecule type" value="Genomic_DNA"/>
</dbReference>
<keyword evidence="2" id="KW-0472">Membrane</keyword>
<name>A0ABW5M4J0_9BACT</name>
<keyword evidence="1" id="KW-0175">Coiled coil</keyword>
<reference evidence="4" key="1">
    <citation type="journal article" date="2019" name="Int. J. Syst. Evol. Microbiol.">
        <title>The Global Catalogue of Microorganisms (GCM) 10K type strain sequencing project: providing services to taxonomists for standard genome sequencing and annotation.</title>
        <authorList>
            <consortium name="The Broad Institute Genomics Platform"/>
            <consortium name="The Broad Institute Genome Sequencing Center for Infectious Disease"/>
            <person name="Wu L."/>
            <person name="Ma J."/>
        </authorList>
    </citation>
    <scope>NUCLEOTIDE SEQUENCE [LARGE SCALE GENOMIC DNA]</scope>
    <source>
        <strain evidence="4">KCTC 42805</strain>
    </source>
</reference>
<dbReference type="Proteomes" id="UP001597469">
    <property type="component" value="Unassembled WGS sequence"/>
</dbReference>
<sequence>MSVGSRGVVYSLLTVVVVLLLGITALLWVAYHRHQRLEDATIDLQRNVSQQKSQIRELQERLEDCDTIDTTPPADTSWNSIPAVDSASVISRYTPAKR</sequence>
<evidence type="ECO:0000256" key="2">
    <source>
        <dbReference type="SAM" id="Phobius"/>
    </source>
</evidence>
<protein>
    <recommendedName>
        <fullName evidence="5">LapA family protein</fullName>
    </recommendedName>
</protein>
<feature type="transmembrane region" description="Helical" evidence="2">
    <location>
        <begin position="12"/>
        <end position="31"/>
    </location>
</feature>
<organism evidence="3 4">
    <name type="scientific">Spirosoma soli</name>
    <dbReference type="NCBI Taxonomy" id="1770529"/>
    <lineage>
        <taxon>Bacteria</taxon>
        <taxon>Pseudomonadati</taxon>
        <taxon>Bacteroidota</taxon>
        <taxon>Cytophagia</taxon>
        <taxon>Cytophagales</taxon>
        <taxon>Cytophagaceae</taxon>
        <taxon>Spirosoma</taxon>
    </lineage>
</organism>
<keyword evidence="2" id="KW-1133">Transmembrane helix</keyword>
<evidence type="ECO:0000313" key="4">
    <source>
        <dbReference type="Proteomes" id="UP001597469"/>
    </source>
</evidence>
<feature type="coiled-coil region" evidence="1">
    <location>
        <begin position="41"/>
        <end position="68"/>
    </location>
</feature>
<proteinExistence type="predicted"/>
<evidence type="ECO:0000313" key="3">
    <source>
        <dbReference type="EMBL" id="MFD2571108.1"/>
    </source>
</evidence>
<accession>A0ABW5M4J0</accession>